<accession>A0A8I6SP43</accession>
<proteinExistence type="predicted"/>
<protein>
    <recommendedName>
        <fullName evidence="4">Potassium voltage-gated channel subfamily KQT member 1</fullName>
    </recommendedName>
</protein>
<dbReference type="RefSeq" id="XP_024085220.1">
    <property type="nucleotide sequence ID" value="XM_024229452.1"/>
</dbReference>
<dbReference type="AlphaFoldDB" id="A0A8I6SP43"/>
<dbReference type="KEGG" id="clec:112127903"/>
<evidence type="ECO:0008006" key="4">
    <source>
        <dbReference type="Google" id="ProtNLM"/>
    </source>
</evidence>
<evidence type="ECO:0000256" key="1">
    <source>
        <dbReference type="SAM" id="MobiDB-lite"/>
    </source>
</evidence>
<reference evidence="2" key="1">
    <citation type="submission" date="2022-01" db="UniProtKB">
        <authorList>
            <consortium name="EnsemblMetazoa"/>
        </authorList>
    </citation>
    <scope>IDENTIFICATION</scope>
</reference>
<organism evidence="2 3">
    <name type="scientific">Cimex lectularius</name>
    <name type="common">Bed bug</name>
    <name type="synonym">Acanthia lectularia</name>
    <dbReference type="NCBI Taxonomy" id="79782"/>
    <lineage>
        <taxon>Eukaryota</taxon>
        <taxon>Metazoa</taxon>
        <taxon>Ecdysozoa</taxon>
        <taxon>Arthropoda</taxon>
        <taxon>Hexapoda</taxon>
        <taxon>Insecta</taxon>
        <taxon>Pterygota</taxon>
        <taxon>Neoptera</taxon>
        <taxon>Paraneoptera</taxon>
        <taxon>Hemiptera</taxon>
        <taxon>Heteroptera</taxon>
        <taxon>Panheteroptera</taxon>
        <taxon>Cimicomorpha</taxon>
        <taxon>Cimicidae</taxon>
        <taxon>Cimex</taxon>
    </lineage>
</organism>
<sequence length="140" mass="15827">MKQDDALAQQEESIQLLSPPVVKGEISPKSGLSVTILELSSTSDGALEQTAVNGQRRDSNVSENYAAGSLDPRTLLQERKFENRYLGKEHRRAGATFQGKVYNFLERPTGWKCFVYHFTVKPTNRPEHRSLTRNMFLISL</sequence>
<dbReference type="Proteomes" id="UP000494040">
    <property type="component" value="Unassembled WGS sequence"/>
</dbReference>
<feature type="region of interest" description="Disordered" evidence="1">
    <location>
        <begin position="1"/>
        <end position="20"/>
    </location>
</feature>
<keyword evidence="3" id="KW-1185">Reference proteome</keyword>
<dbReference type="GeneID" id="112127903"/>
<evidence type="ECO:0000313" key="2">
    <source>
        <dbReference type="EnsemblMetazoa" id="XP_024085220.1"/>
    </source>
</evidence>
<dbReference type="EnsemblMetazoa" id="XM_024229452.1">
    <property type="protein sequence ID" value="XP_024085220.1"/>
    <property type="gene ID" value="LOC112127903"/>
</dbReference>
<name>A0A8I6SP43_CIMLE</name>
<dbReference type="OrthoDB" id="8879391at2759"/>
<evidence type="ECO:0000313" key="3">
    <source>
        <dbReference type="Proteomes" id="UP000494040"/>
    </source>
</evidence>